<accession>K1SX78</accession>
<dbReference type="Gene3D" id="1.10.150.130">
    <property type="match status" value="2"/>
</dbReference>
<sequence>DNLAVNKGMLFTDFLGKWLNDKVAEIPAEEYSNFAYYVKSNIAPYFSAHNAKVTEITDQELIAYFETECLQNGTGNKALLSINRTICTALDYAVTIGWRSDNPAHDINPCLMSTTPYFTDFLRDWLKLMKTQVKITTYSAYEKTILHKVIPYFDNHLPKIRLDAVSAKHIQDYYNYELEVNHV</sequence>
<dbReference type="GO" id="GO:0015074">
    <property type="term" value="P:DNA integration"/>
    <property type="evidence" value="ECO:0007669"/>
    <property type="project" value="InterPro"/>
</dbReference>
<comment type="caution">
    <text evidence="3">The sequence shown here is derived from an EMBL/GenBank/DDBJ whole genome shotgun (WGS) entry which is preliminary data.</text>
</comment>
<dbReference type="InterPro" id="IPR010998">
    <property type="entry name" value="Integrase_recombinase_N"/>
</dbReference>
<dbReference type="Pfam" id="PF14659">
    <property type="entry name" value="Phage_int_SAM_3"/>
    <property type="match status" value="1"/>
</dbReference>
<dbReference type="SUPFAM" id="SSF56349">
    <property type="entry name" value="DNA breaking-rejoining enzymes"/>
    <property type="match status" value="2"/>
</dbReference>
<feature type="non-terminal residue" evidence="3">
    <location>
        <position position="1"/>
    </location>
</feature>
<reference evidence="3" key="1">
    <citation type="journal article" date="2013" name="Environ. Microbiol.">
        <title>Microbiota from the distal guts of lean and obese adolescents exhibit partial functional redundancy besides clear differences in community structure.</title>
        <authorList>
            <person name="Ferrer M."/>
            <person name="Ruiz A."/>
            <person name="Lanza F."/>
            <person name="Haange S.B."/>
            <person name="Oberbach A."/>
            <person name="Till H."/>
            <person name="Bargiela R."/>
            <person name="Campoy C."/>
            <person name="Segura M.T."/>
            <person name="Richter M."/>
            <person name="von Bergen M."/>
            <person name="Seifert J."/>
            <person name="Suarez A."/>
        </authorList>
    </citation>
    <scope>NUCLEOTIDE SEQUENCE</scope>
</reference>
<name>K1SX78_9ZZZZ</name>
<feature type="domain" description="Integrase SAM-like N-terminal" evidence="2">
    <location>
        <begin position="118"/>
        <end position="176"/>
    </location>
</feature>
<dbReference type="InterPro" id="IPR004107">
    <property type="entry name" value="Integrase_SAM-like_N"/>
</dbReference>
<feature type="non-terminal residue" evidence="3">
    <location>
        <position position="183"/>
    </location>
</feature>
<proteinExistence type="predicted"/>
<dbReference type="GO" id="GO:0003677">
    <property type="term" value="F:DNA binding"/>
    <property type="evidence" value="ECO:0007669"/>
    <property type="project" value="UniProtKB-KW"/>
</dbReference>
<dbReference type="InterPro" id="IPR011010">
    <property type="entry name" value="DNA_brk_join_enz"/>
</dbReference>
<keyword evidence="1" id="KW-0238">DNA-binding</keyword>
<dbReference type="AlphaFoldDB" id="K1SX78"/>
<evidence type="ECO:0000259" key="2">
    <source>
        <dbReference type="Pfam" id="PF14659"/>
    </source>
</evidence>
<evidence type="ECO:0000256" key="1">
    <source>
        <dbReference type="ARBA" id="ARBA00023125"/>
    </source>
</evidence>
<protein>
    <submittedName>
        <fullName evidence="3">Site-specific recombinase, phage integrase</fullName>
    </submittedName>
</protein>
<organism evidence="3">
    <name type="scientific">human gut metagenome</name>
    <dbReference type="NCBI Taxonomy" id="408170"/>
    <lineage>
        <taxon>unclassified sequences</taxon>
        <taxon>metagenomes</taxon>
        <taxon>organismal metagenomes</taxon>
    </lineage>
</organism>
<gene>
    <name evidence="3" type="ORF">LEA_17187</name>
</gene>
<evidence type="ECO:0000313" key="3">
    <source>
        <dbReference type="EMBL" id="EKC51856.1"/>
    </source>
</evidence>
<dbReference type="EMBL" id="AJWY01011759">
    <property type="protein sequence ID" value="EKC51856.1"/>
    <property type="molecule type" value="Genomic_DNA"/>
</dbReference>